<dbReference type="SUPFAM" id="SSF53383">
    <property type="entry name" value="PLP-dependent transferases"/>
    <property type="match status" value="1"/>
</dbReference>
<reference evidence="5 7" key="2">
    <citation type="journal article" date="2014" name="BMC Genomics">
        <title>An improved genome release (version Mt4.0) for the model legume Medicago truncatula.</title>
        <authorList>
            <person name="Tang H."/>
            <person name="Krishnakumar V."/>
            <person name="Bidwell S."/>
            <person name="Rosen B."/>
            <person name="Chan A."/>
            <person name="Zhou S."/>
            <person name="Gentzbittel L."/>
            <person name="Childs K.L."/>
            <person name="Yandell M."/>
            <person name="Gundlach H."/>
            <person name="Mayer K.F."/>
            <person name="Schwartz D.C."/>
            <person name="Town C.D."/>
        </authorList>
    </citation>
    <scope>GENOME REANNOTATION</scope>
    <source>
        <strain evidence="5">A17</strain>
        <strain evidence="6 7">cv. Jemalong A17</strain>
    </source>
</reference>
<evidence type="ECO:0000259" key="4">
    <source>
        <dbReference type="Pfam" id="PF00464"/>
    </source>
</evidence>
<dbReference type="AlphaFoldDB" id="G7J298"/>
<dbReference type="EMBL" id="CM001219">
    <property type="protein sequence ID" value="AES70761.2"/>
    <property type="molecule type" value="Genomic_DNA"/>
</dbReference>
<protein>
    <submittedName>
        <fullName evidence="5">Serine transhydroxymethyltransferase</fullName>
    </submittedName>
</protein>
<accession>G7J298</accession>
<dbReference type="PANTHER" id="PTHR11680">
    <property type="entry name" value="SERINE HYDROXYMETHYLTRANSFERASE"/>
    <property type="match status" value="1"/>
</dbReference>
<keyword evidence="3" id="KW-0663">Pyridoxal phosphate</keyword>
<feature type="domain" description="Serine hydroxymethyltransferase-like" evidence="4">
    <location>
        <begin position="12"/>
        <end position="87"/>
    </location>
</feature>
<dbReference type="PANTHER" id="PTHR11680:SF63">
    <property type="entry name" value="SERINE HYDROXYMETHYLTRANSFERASE 3, CHLOROPLASTIC"/>
    <property type="match status" value="1"/>
</dbReference>
<dbReference type="HOGENOM" id="CLU_1181732_0_0_1"/>
<dbReference type="Gene3D" id="3.40.640.10">
    <property type="entry name" value="Type I PLP-dependent aspartate aminotransferase-like (Major domain)"/>
    <property type="match status" value="1"/>
</dbReference>
<dbReference type="InterPro" id="IPR015421">
    <property type="entry name" value="PyrdxlP-dep_Trfase_major"/>
</dbReference>
<dbReference type="Gene3D" id="3.20.20.80">
    <property type="entry name" value="Glycosidases"/>
    <property type="match status" value="1"/>
</dbReference>
<dbReference type="InterPro" id="IPR039429">
    <property type="entry name" value="SHMT-like_dom"/>
</dbReference>
<evidence type="ECO:0000256" key="1">
    <source>
        <dbReference type="ARBA" id="ARBA00001528"/>
    </source>
</evidence>
<dbReference type="STRING" id="3880.G7J298"/>
<accession>A0A0C3VHB6</accession>
<keyword evidence="7" id="KW-1185">Reference proteome</keyword>
<evidence type="ECO:0000313" key="7">
    <source>
        <dbReference type="Proteomes" id="UP000002051"/>
    </source>
</evidence>
<dbReference type="InterPro" id="IPR015422">
    <property type="entry name" value="PyrdxlP-dep_Trfase_small"/>
</dbReference>
<dbReference type="Gene3D" id="3.90.1150.10">
    <property type="entry name" value="Aspartate Aminotransferase, domain 1"/>
    <property type="match status" value="1"/>
</dbReference>
<evidence type="ECO:0000256" key="2">
    <source>
        <dbReference type="ARBA" id="ARBA00001933"/>
    </source>
</evidence>
<dbReference type="InterPro" id="IPR049943">
    <property type="entry name" value="Ser_HO-MeTrfase-like"/>
</dbReference>
<dbReference type="GO" id="GO:0005987">
    <property type="term" value="P:sucrose catabolic process"/>
    <property type="evidence" value="ECO:0000318"/>
    <property type="project" value="GO_Central"/>
</dbReference>
<dbReference type="Pfam" id="PF00464">
    <property type="entry name" value="SHMT"/>
    <property type="match status" value="1"/>
</dbReference>
<sequence length="235" mass="26827">MIFFKKDVVHGVDLESAINNAIFPGLQGGSRNHTIGGLAVCLKYAQSPNFKNYQNQVLALANYLVEHGYKLVSGGSDNHLVLVDLRPSIRSVWAGLGYYRRVNRNTGAIFHGFPNIDHTQDCVRKDIIGWLQWLRHNVGFQDFRFDYAKGKIYSPKYVKEYIEGAKPLLSVGEYLDVCNYNGSTLDYNQAHFLVTKNSVKIEFWRLRDAQGKPPGVIGWWPSRSHWNFEELIGFV</sequence>
<evidence type="ECO:0000256" key="3">
    <source>
        <dbReference type="ARBA" id="ARBA00022898"/>
    </source>
</evidence>
<evidence type="ECO:0000313" key="6">
    <source>
        <dbReference type="EnsemblPlants" id="AES70761"/>
    </source>
</evidence>
<dbReference type="InterPro" id="IPR017853">
    <property type="entry name" value="GH"/>
</dbReference>
<dbReference type="SUPFAM" id="SSF51445">
    <property type="entry name" value="(Trans)glycosidases"/>
    <property type="match status" value="1"/>
</dbReference>
<reference evidence="5 7" key="1">
    <citation type="journal article" date="2011" name="Nature">
        <title>The Medicago genome provides insight into the evolution of rhizobial symbioses.</title>
        <authorList>
            <person name="Young N.D."/>
            <person name="Debelle F."/>
            <person name="Oldroyd G.E."/>
            <person name="Geurts R."/>
            <person name="Cannon S.B."/>
            <person name="Udvardi M.K."/>
            <person name="Benedito V.A."/>
            <person name="Mayer K.F."/>
            <person name="Gouzy J."/>
            <person name="Schoof H."/>
            <person name="Van de Peer Y."/>
            <person name="Proost S."/>
            <person name="Cook D.R."/>
            <person name="Meyers B.C."/>
            <person name="Spannagl M."/>
            <person name="Cheung F."/>
            <person name="De Mita S."/>
            <person name="Krishnakumar V."/>
            <person name="Gundlach H."/>
            <person name="Zhou S."/>
            <person name="Mudge J."/>
            <person name="Bharti A.K."/>
            <person name="Murray J.D."/>
            <person name="Naoumkina M.A."/>
            <person name="Rosen B."/>
            <person name="Silverstein K.A."/>
            <person name="Tang H."/>
            <person name="Rombauts S."/>
            <person name="Zhao P.X."/>
            <person name="Zhou P."/>
            <person name="Barbe V."/>
            <person name="Bardou P."/>
            <person name="Bechner M."/>
            <person name="Bellec A."/>
            <person name="Berger A."/>
            <person name="Berges H."/>
            <person name="Bidwell S."/>
            <person name="Bisseling T."/>
            <person name="Choisne N."/>
            <person name="Couloux A."/>
            <person name="Denny R."/>
            <person name="Deshpande S."/>
            <person name="Dai X."/>
            <person name="Doyle J.J."/>
            <person name="Dudez A.M."/>
            <person name="Farmer A.D."/>
            <person name="Fouteau S."/>
            <person name="Franken C."/>
            <person name="Gibelin C."/>
            <person name="Gish J."/>
            <person name="Goldstein S."/>
            <person name="Gonzalez A.J."/>
            <person name="Green P.J."/>
            <person name="Hallab A."/>
            <person name="Hartog M."/>
            <person name="Hua A."/>
            <person name="Humphray S.J."/>
            <person name="Jeong D.H."/>
            <person name="Jing Y."/>
            <person name="Jocker A."/>
            <person name="Kenton S.M."/>
            <person name="Kim D.J."/>
            <person name="Klee K."/>
            <person name="Lai H."/>
            <person name="Lang C."/>
            <person name="Lin S."/>
            <person name="Macmil S.L."/>
            <person name="Magdelenat G."/>
            <person name="Matthews L."/>
            <person name="McCorrison J."/>
            <person name="Monaghan E.L."/>
            <person name="Mun J.H."/>
            <person name="Najar F.Z."/>
            <person name="Nicholson C."/>
            <person name="Noirot C."/>
            <person name="O'Bleness M."/>
            <person name="Paule C.R."/>
            <person name="Poulain J."/>
            <person name="Prion F."/>
            <person name="Qin B."/>
            <person name="Qu C."/>
            <person name="Retzel E.F."/>
            <person name="Riddle C."/>
            <person name="Sallet E."/>
            <person name="Samain S."/>
            <person name="Samson N."/>
            <person name="Sanders I."/>
            <person name="Saurat O."/>
            <person name="Scarpelli C."/>
            <person name="Schiex T."/>
            <person name="Segurens B."/>
            <person name="Severin A.J."/>
            <person name="Sherrier D.J."/>
            <person name="Shi R."/>
            <person name="Sims S."/>
            <person name="Singer S.R."/>
            <person name="Sinharoy S."/>
            <person name="Sterck L."/>
            <person name="Viollet A."/>
            <person name="Wang B.B."/>
            <person name="Wang K."/>
            <person name="Wang M."/>
            <person name="Wang X."/>
            <person name="Warfsmann J."/>
            <person name="Weissenbach J."/>
            <person name="White D.D."/>
            <person name="White J.D."/>
            <person name="Wiley G.B."/>
            <person name="Wincker P."/>
            <person name="Xing Y."/>
            <person name="Yang L."/>
            <person name="Yao Z."/>
            <person name="Ying F."/>
            <person name="Zhai J."/>
            <person name="Zhou L."/>
            <person name="Zuber A."/>
            <person name="Denarie J."/>
            <person name="Dixon R.A."/>
            <person name="May G.D."/>
            <person name="Schwartz D.C."/>
            <person name="Rogers J."/>
            <person name="Quetier F."/>
            <person name="Town C.D."/>
            <person name="Roe B.A."/>
        </authorList>
    </citation>
    <scope>NUCLEOTIDE SEQUENCE [LARGE SCALE GENOMIC DNA]</scope>
    <source>
        <strain evidence="5">A17</strain>
        <strain evidence="6 7">cv. Jemalong A17</strain>
    </source>
</reference>
<gene>
    <name evidence="5" type="ordered locus">MTR_3g062030</name>
</gene>
<dbReference type="GO" id="GO:0004556">
    <property type="term" value="F:alpha-amylase activity"/>
    <property type="evidence" value="ECO:0000318"/>
    <property type="project" value="GO_Central"/>
</dbReference>
<dbReference type="InterPro" id="IPR015424">
    <property type="entry name" value="PyrdxlP-dep_Trfase"/>
</dbReference>
<dbReference type="GO" id="GO:0004372">
    <property type="term" value="F:glycine hydroxymethyltransferase activity"/>
    <property type="evidence" value="ECO:0007669"/>
    <property type="project" value="UniProtKB-EC"/>
</dbReference>
<name>G7J298_MEDTR</name>
<dbReference type="Proteomes" id="UP000002051">
    <property type="component" value="Chromosome 3"/>
</dbReference>
<comment type="catalytic activity">
    <reaction evidence="1">
        <text>(6R)-5,10-methylene-5,6,7,8-tetrahydrofolate + glycine + H2O = (6S)-5,6,7,8-tetrahydrofolate + L-serine</text>
        <dbReference type="Rhea" id="RHEA:15481"/>
        <dbReference type="ChEBI" id="CHEBI:15377"/>
        <dbReference type="ChEBI" id="CHEBI:15636"/>
        <dbReference type="ChEBI" id="CHEBI:33384"/>
        <dbReference type="ChEBI" id="CHEBI:57305"/>
        <dbReference type="ChEBI" id="CHEBI:57453"/>
        <dbReference type="EC" id="2.1.2.1"/>
    </reaction>
</comment>
<reference evidence="6" key="3">
    <citation type="submission" date="2015-04" db="UniProtKB">
        <authorList>
            <consortium name="EnsemblPlants"/>
        </authorList>
    </citation>
    <scope>IDENTIFICATION</scope>
    <source>
        <strain evidence="6">cv. Jemalong A17</strain>
    </source>
</reference>
<proteinExistence type="predicted"/>
<dbReference type="EnsemblPlants" id="AES70761">
    <property type="protein sequence ID" value="AES70761"/>
    <property type="gene ID" value="MTR_3g062030"/>
</dbReference>
<organism evidence="5 7">
    <name type="scientific">Medicago truncatula</name>
    <name type="common">Barrel medic</name>
    <name type="synonym">Medicago tribuloides</name>
    <dbReference type="NCBI Taxonomy" id="3880"/>
    <lineage>
        <taxon>Eukaryota</taxon>
        <taxon>Viridiplantae</taxon>
        <taxon>Streptophyta</taxon>
        <taxon>Embryophyta</taxon>
        <taxon>Tracheophyta</taxon>
        <taxon>Spermatophyta</taxon>
        <taxon>Magnoliopsida</taxon>
        <taxon>eudicotyledons</taxon>
        <taxon>Gunneridae</taxon>
        <taxon>Pentapetalae</taxon>
        <taxon>rosids</taxon>
        <taxon>fabids</taxon>
        <taxon>Fabales</taxon>
        <taxon>Fabaceae</taxon>
        <taxon>Papilionoideae</taxon>
        <taxon>50 kb inversion clade</taxon>
        <taxon>NPAAA clade</taxon>
        <taxon>Hologalegina</taxon>
        <taxon>IRL clade</taxon>
        <taxon>Trifolieae</taxon>
        <taxon>Medicago</taxon>
    </lineage>
</organism>
<dbReference type="eggNOG" id="KOG0471">
    <property type="taxonomic scope" value="Eukaryota"/>
</dbReference>
<comment type="cofactor">
    <cofactor evidence="2">
        <name>pyridoxal 5'-phosphate</name>
        <dbReference type="ChEBI" id="CHEBI:597326"/>
    </cofactor>
</comment>
<evidence type="ECO:0000313" key="5">
    <source>
        <dbReference type="EMBL" id="AES70761.2"/>
    </source>
</evidence>
<dbReference type="PaxDb" id="3880-AES70761"/>